<keyword evidence="2" id="KW-1185">Reference proteome</keyword>
<gene>
    <name evidence="1" type="ORF">TSUD_311970</name>
</gene>
<evidence type="ECO:0000313" key="1">
    <source>
        <dbReference type="EMBL" id="GAU24962.1"/>
    </source>
</evidence>
<sequence length="128" mass="13736">MESNKTNIFFNNLGEAINFSPLSKSADYPLITGESAKTTTADLDEARQCHPNSLDKNKVKGTIVVCDGIDDLQTTNGKINTVQDLGGLGLVHITDKEGAVANSYGDFPATVIRSKDASTILQYVNSTR</sequence>
<dbReference type="OrthoDB" id="1728167at2759"/>
<dbReference type="EMBL" id="DF973299">
    <property type="protein sequence ID" value="GAU24962.1"/>
    <property type="molecule type" value="Genomic_DNA"/>
</dbReference>
<proteinExistence type="predicted"/>
<dbReference type="CDD" id="cd02120">
    <property type="entry name" value="PA_subtilisin_like"/>
    <property type="match status" value="1"/>
</dbReference>
<organism evidence="1 2">
    <name type="scientific">Trifolium subterraneum</name>
    <name type="common">Subterranean clover</name>
    <dbReference type="NCBI Taxonomy" id="3900"/>
    <lineage>
        <taxon>Eukaryota</taxon>
        <taxon>Viridiplantae</taxon>
        <taxon>Streptophyta</taxon>
        <taxon>Embryophyta</taxon>
        <taxon>Tracheophyta</taxon>
        <taxon>Spermatophyta</taxon>
        <taxon>Magnoliopsida</taxon>
        <taxon>eudicotyledons</taxon>
        <taxon>Gunneridae</taxon>
        <taxon>Pentapetalae</taxon>
        <taxon>rosids</taxon>
        <taxon>fabids</taxon>
        <taxon>Fabales</taxon>
        <taxon>Fabaceae</taxon>
        <taxon>Papilionoideae</taxon>
        <taxon>50 kb inversion clade</taxon>
        <taxon>NPAAA clade</taxon>
        <taxon>Hologalegina</taxon>
        <taxon>IRL clade</taxon>
        <taxon>Trifolieae</taxon>
        <taxon>Trifolium</taxon>
    </lineage>
</organism>
<accession>A0A2Z6MI09</accession>
<reference evidence="2" key="1">
    <citation type="journal article" date="2017" name="Front. Plant Sci.">
        <title>Climate Clever Clovers: New Paradigm to Reduce the Environmental Footprint of Ruminants by Breeding Low Methanogenic Forages Utilizing Haplotype Variation.</title>
        <authorList>
            <person name="Kaur P."/>
            <person name="Appels R."/>
            <person name="Bayer P.E."/>
            <person name="Keeble-Gagnere G."/>
            <person name="Wang J."/>
            <person name="Hirakawa H."/>
            <person name="Shirasawa K."/>
            <person name="Vercoe P."/>
            <person name="Stefanova K."/>
            <person name="Durmic Z."/>
            <person name="Nichols P."/>
            <person name="Revell C."/>
            <person name="Isobe S.N."/>
            <person name="Edwards D."/>
            <person name="Erskine W."/>
        </authorList>
    </citation>
    <scope>NUCLEOTIDE SEQUENCE [LARGE SCALE GENOMIC DNA]</scope>
    <source>
        <strain evidence="2">cv. Daliak</strain>
    </source>
</reference>
<dbReference type="Gene3D" id="3.50.30.30">
    <property type="match status" value="1"/>
</dbReference>
<dbReference type="Proteomes" id="UP000242715">
    <property type="component" value="Unassembled WGS sequence"/>
</dbReference>
<protein>
    <recommendedName>
        <fullName evidence="3">PA domain-containing protein</fullName>
    </recommendedName>
</protein>
<dbReference type="AlphaFoldDB" id="A0A2Z6MI09"/>
<name>A0A2Z6MI09_TRISU</name>
<evidence type="ECO:0000313" key="2">
    <source>
        <dbReference type="Proteomes" id="UP000242715"/>
    </source>
</evidence>
<evidence type="ECO:0008006" key="3">
    <source>
        <dbReference type="Google" id="ProtNLM"/>
    </source>
</evidence>